<protein>
    <submittedName>
        <fullName evidence="2">Uncharacterized protein</fullName>
    </submittedName>
</protein>
<proteinExistence type="predicted"/>
<dbReference type="EMBL" id="KX884698">
    <property type="protein sequence ID" value="APG79178.1"/>
    <property type="molecule type" value="Genomic_RNA"/>
</dbReference>
<keyword evidence="1" id="KW-1133">Transmembrane helix</keyword>
<reference evidence="2" key="1">
    <citation type="journal article" date="2016" name="Nature">
        <title>Redefining the invertebrate RNA virosphere.</title>
        <authorList>
            <person name="Shi M."/>
            <person name="Lin X.D."/>
            <person name="Tian J.H."/>
            <person name="Chen L.J."/>
            <person name="Chen X."/>
            <person name="Li C.X."/>
            <person name="Qin X.C."/>
            <person name="Li J."/>
            <person name="Cao J.P."/>
            <person name="Eden J.S."/>
            <person name="Buchmann J."/>
            <person name="Wang W."/>
            <person name="Xu J."/>
            <person name="Holmes E.C."/>
            <person name="Zhang Y.Z."/>
        </authorList>
    </citation>
    <scope>NUCLEOTIDE SEQUENCE</scope>
    <source>
        <strain evidence="2">SCM95013</strain>
    </source>
</reference>
<keyword evidence="1" id="KW-0472">Membrane</keyword>
<sequence length="1077" mass="120925">MDNPVQQLVYEVRQLTNKINGLVSRISSLESKFNEHLIWSSHQNKHTFLPSNLLSRDNKVIDEFKSMMLVKPSREILDDFSYLNDSRVLMTGDRRLSDFETRFELISHPSDIKNVFGISSFEDVSQIDKILLPFIILEKPGDESWEVSLFIHDHMWLNNFRVFLISKDRLLFELTKFEVTFEVLEGMRKYYVKDIVNSTSENLSDFVDRYSSDHYNMFSISLTNTFRVGFLDFDICTLLLVRALIFLRAKDFIFDSVVDFETKDTLSFLQESLRDLSNRTITSGLLEFESGVSLAHCNNNFDLPLGDVGDVGPTSIGKILFSSLPLHGIGVSKSRLDVQLSKLFKRGGIDIPATLLVDGNKMAITLKSVAMFTRIFNLGAGVPSITTKKRRPNNSEFLSDYLVNSFSEYKLKISELHVLEFKLLGAEVCKLSCRDLIWDGEDWSMEITNVKCDQIRVLCGTYEFPPHTISQCVEIFISYSSLLSYTSREPFNIECSMIPSISNNLSGMSIRSNLVIKSGIVSVIEASLEDGVSASLFHIRIPISVVSESIYFSRVEVFEFIEPRNITVDDTSSLLLFLNEARHVSTEWVPRLIEDKDGGLLSKWDGWILLIDSIKLSVLKLPNGFSSFRKQYDFQYFELIALLEGLIFRVGTINDSVISLQLSLQDTNVLVEKLVTAVNGLEKAFNSLSEQLRSASSTPVWKKILTGIAITGGLLASIFMPFALPFALVMLAGSTAINLTLMFIDGDYLAGGVEVAGLLIGLGTGYYATRKATMKGYSVTDLKLNGAIRQEFPPEFDMSLLKVDGVCIEVKPLQMLGAKMEKVGESLMTKSKGVLNSLLKLERAPVHARLRSVTTRTDKNGDVIRTTIISGVTDGMPYMSHINPRPGTYELLERYEKGNFVNGWRKDNVPIGGGYDDLPISIRGLLLEGVGTDAEYKSLIRSWRKMDGDERAMALNDAQSFILRTQPTYLEVDKSRIPISFDESLVRNVSNVFAKHTGIYELTGFTTPGGANNCQTYANELRDFLAKGKLRKGKLSNTTFLNDLMDAFDNSTKFKHTYGPGLTVHKSSTNANSYRPI</sequence>
<accession>A0A1L3KP63</accession>
<evidence type="ECO:0000313" key="2">
    <source>
        <dbReference type="EMBL" id="APG79178.1"/>
    </source>
</evidence>
<evidence type="ECO:0000256" key="1">
    <source>
        <dbReference type="SAM" id="Phobius"/>
    </source>
</evidence>
<feature type="transmembrane region" description="Helical" evidence="1">
    <location>
        <begin position="748"/>
        <end position="768"/>
    </location>
</feature>
<organism evidence="2">
    <name type="scientific">Hubei diptera virus 21</name>
    <dbReference type="NCBI Taxonomy" id="1922882"/>
    <lineage>
        <taxon>Viruses</taxon>
        <taxon>Riboviria</taxon>
    </lineage>
</organism>
<keyword evidence="1" id="KW-0812">Transmembrane</keyword>
<name>A0A1L3KP63_9VIRU</name>